<feature type="transmembrane region" description="Helical" evidence="2">
    <location>
        <begin position="249"/>
        <end position="271"/>
    </location>
</feature>
<keyword evidence="3" id="KW-0732">Signal</keyword>
<organism evidence="4 5">
    <name type="scientific">Micromonospora zhanjiangensis</name>
    <dbReference type="NCBI Taxonomy" id="1522057"/>
    <lineage>
        <taxon>Bacteria</taxon>
        <taxon>Bacillati</taxon>
        <taxon>Actinomycetota</taxon>
        <taxon>Actinomycetes</taxon>
        <taxon>Micromonosporales</taxon>
        <taxon>Micromonosporaceae</taxon>
        <taxon>Micromonospora</taxon>
    </lineage>
</organism>
<dbReference type="EMBL" id="JBHSBN010000001">
    <property type="protein sequence ID" value="MFC4104680.1"/>
    <property type="molecule type" value="Genomic_DNA"/>
</dbReference>
<feature type="signal peptide" evidence="3">
    <location>
        <begin position="1"/>
        <end position="28"/>
    </location>
</feature>
<gene>
    <name evidence="4" type="ORF">ACFOX0_01835</name>
</gene>
<keyword evidence="5" id="KW-1185">Reference proteome</keyword>
<evidence type="ECO:0000256" key="3">
    <source>
        <dbReference type="SAM" id="SignalP"/>
    </source>
</evidence>
<evidence type="ECO:0000313" key="5">
    <source>
        <dbReference type="Proteomes" id="UP001595868"/>
    </source>
</evidence>
<feature type="chain" id="PRO_5047460403" evidence="3">
    <location>
        <begin position="29"/>
        <end position="274"/>
    </location>
</feature>
<keyword evidence="2" id="KW-0472">Membrane</keyword>
<evidence type="ECO:0000256" key="1">
    <source>
        <dbReference type="SAM" id="MobiDB-lite"/>
    </source>
</evidence>
<comment type="caution">
    <text evidence="4">The sequence shown here is derived from an EMBL/GenBank/DDBJ whole genome shotgun (WGS) entry which is preliminary data.</text>
</comment>
<evidence type="ECO:0000313" key="4">
    <source>
        <dbReference type="EMBL" id="MFC4104680.1"/>
    </source>
</evidence>
<feature type="region of interest" description="Disordered" evidence="1">
    <location>
        <begin position="192"/>
        <end position="232"/>
    </location>
</feature>
<dbReference type="Proteomes" id="UP001595868">
    <property type="component" value="Unassembled WGS sequence"/>
</dbReference>
<dbReference type="RefSeq" id="WP_377541872.1">
    <property type="nucleotide sequence ID" value="NZ_JBHSBN010000001.1"/>
</dbReference>
<protein>
    <submittedName>
        <fullName evidence="4">Peptidase</fullName>
    </submittedName>
</protein>
<reference evidence="5" key="1">
    <citation type="journal article" date="2019" name="Int. J. Syst. Evol. Microbiol.">
        <title>The Global Catalogue of Microorganisms (GCM) 10K type strain sequencing project: providing services to taxonomists for standard genome sequencing and annotation.</title>
        <authorList>
            <consortium name="The Broad Institute Genomics Platform"/>
            <consortium name="The Broad Institute Genome Sequencing Center for Infectious Disease"/>
            <person name="Wu L."/>
            <person name="Ma J."/>
        </authorList>
    </citation>
    <scope>NUCLEOTIDE SEQUENCE [LARGE SCALE GENOMIC DNA]</scope>
    <source>
        <strain evidence="5">2902at01</strain>
    </source>
</reference>
<accession>A0ABV8KF59</accession>
<keyword evidence="2" id="KW-1133">Transmembrane helix</keyword>
<sequence length="274" mass="28269">MRTNTWRLAAAMLAAAAFGALPAGAARAADPTPTPDSTLTPSPGAAVVNRAGTTFLTATAVAPGQPVSVAGSTGDYLYWSFTATAGQTDRVAITVTLPPKGRTGGSTWTVDVFDGLRRRQACTDGAQTPTVNATAGTVSLGCTLRQIRGWAEPWSGDPLPGTYYVRLSVTDLPEADLGLPVRVDMLINAEDGDDPGVEGGRLRAPLAPPARPGSALTVAPTPDPSATPEAGDGTSFVSLDWLPDLSSRWIWTTVGGVLAAIAGVVGFSLTWRRR</sequence>
<keyword evidence="2" id="KW-0812">Transmembrane</keyword>
<name>A0ABV8KF59_9ACTN</name>
<evidence type="ECO:0000256" key="2">
    <source>
        <dbReference type="SAM" id="Phobius"/>
    </source>
</evidence>
<proteinExistence type="predicted"/>